<evidence type="ECO:0000256" key="3">
    <source>
        <dbReference type="ARBA" id="ARBA00023163"/>
    </source>
</evidence>
<evidence type="ECO:0000259" key="5">
    <source>
        <dbReference type="PROSITE" id="PS50977"/>
    </source>
</evidence>
<evidence type="ECO:0000313" key="6">
    <source>
        <dbReference type="EMBL" id="SFK41190.1"/>
    </source>
</evidence>
<keyword evidence="3" id="KW-0804">Transcription</keyword>
<dbReference type="Gene3D" id="1.10.357.10">
    <property type="entry name" value="Tetracycline Repressor, domain 2"/>
    <property type="match status" value="1"/>
</dbReference>
<dbReference type="RefSeq" id="WP_092958372.1">
    <property type="nucleotide sequence ID" value="NZ_FOSQ01000002.1"/>
</dbReference>
<evidence type="ECO:0000256" key="2">
    <source>
        <dbReference type="ARBA" id="ARBA00023125"/>
    </source>
</evidence>
<keyword evidence="2 4" id="KW-0238">DNA-binding</keyword>
<keyword evidence="7" id="KW-1185">Reference proteome</keyword>
<dbReference type="AlphaFoldDB" id="A0A1I3ZBD9"/>
<dbReference type="GO" id="GO:0003700">
    <property type="term" value="F:DNA-binding transcription factor activity"/>
    <property type="evidence" value="ECO:0007669"/>
    <property type="project" value="TreeGrafter"/>
</dbReference>
<accession>A0A1I3ZBD9</accession>
<dbReference type="SUPFAM" id="SSF46689">
    <property type="entry name" value="Homeodomain-like"/>
    <property type="match status" value="1"/>
</dbReference>
<dbReference type="STRING" id="1123062.SAMN02745775_102354"/>
<dbReference type="EMBL" id="FOSQ01000002">
    <property type="protein sequence ID" value="SFK41190.1"/>
    <property type="molecule type" value="Genomic_DNA"/>
</dbReference>
<organism evidence="6 7">
    <name type="scientific">Falsiroseomonas stagni DSM 19981</name>
    <dbReference type="NCBI Taxonomy" id="1123062"/>
    <lineage>
        <taxon>Bacteria</taxon>
        <taxon>Pseudomonadati</taxon>
        <taxon>Pseudomonadota</taxon>
        <taxon>Alphaproteobacteria</taxon>
        <taxon>Acetobacterales</taxon>
        <taxon>Roseomonadaceae</taxon>
        <taxon>Falsiroseomonas</taxon>
    </lineage>
</organism>
<feature type="domain" description="HTH tetR-type" evidence="5">
    <location>
        <begin position="15"/>
        <end position="75"/>
    </location>
</feature>
<dbReference type="GO" id="GO:0000976">
    <property type="term" value="F:transcription cis-regulatory region binding"/>
    <property type="evidence" value="ECO:0007669"/>
    <property type="project" value="TreeGrafter"/>
</dbReference>
<dbReference type="OrthoDB" id="9805134at2"/>
<protein>
    <submittedName>
        <fullName evidence="6">Transcriptional regulator, TetR family</fullName>
    </submittedName>
</protein>
<dbReference type="PRINTS" id="PR00455">
    <property type="entry name" value="HTHTETR"/>
</dbReference>
<dbReference type="PANTHER" id="PTHR30055:SF234">
    <property type="entry name" value="HTH-TYPE TRANSCRIPTIONAL REGULATOR BETI"/>
    <property type="match status" value="1"/>
</dbReference>
<sequence length="240" mass="27002">MIDAPRRRTQEERREETRARLLRATVEALRDQGLTRLTTPDIARRAGVSRGALTYHFASREDLLVDSIAWLLDQATGGLRKLCDAYPAPTMPIEALVDYLWDMMASGLFQVTMEFLPEARHNAPFRERLLPVVREFHAALDASWTRLSAVAGIPQEEAQVSLNATMCLIRGMIAQNVLRNDPAYYEAMLGWWKRQLRGWLGQDAGAAAPLPPPILPAFVHAEPPRKRLVRDRARRQAGGG</sequence>
<name>A0A1I3ZBD9_9PROT</name>
<dbReference type="PROSITE" id="PS50977">
    <property type="entry name" value="HTH_TETR_2"/>
    <property type="match status" value="1"/>
</dbReference>
<evidence type="ECO:0000256" key="4">
    <source>
        <dbReference type="PROSITE-ProRule" id="PRU00335"/>
    </source>
</evidence>
<feature type="DNA-binding region" description="H-T-H motif" evidence="4">
    <location>
        <begin position="38"/>
        <end position="57"/>
    </location>
</feature>
<dbReference type="Pfam" id="PF00440">
    <property type="entry name" value="TetR_N"/>
    <property type="match status" value="1"/>
</dbReference>
<dbReference type="Proteomes" id="UP000199473">
    <property type="component" value="Unassembled WGS sequence"/>
</dbReference>
<dbReference type="InterPro" id="IPR050109">
    <property type="entry name" value="HTH-type_TetR-like_transc_reg"/>
</dbReference>
<dbReference type="InterPro" id="IPR009057">
    <property type="entry name" value="Homeodomain-like_sf"/>
</dbReference>
<dbReference type="InterPro" id="IPR036271">
    <property type="entry name" value="Tet_transcr_reg_TetR-rel_C_sf"/>
</dbReference>
<dbReference type="InterPro" id="IPR001647">
    <property type="entry name" value="HTH_TetR"/>
</dbReference>
<proteinExistence type="predicted"/>
<gene>
    <name evidence="6" type="ORF">SAMN02745775_102354</name>
</gene>
<evidence type="ECO:0000313" key="7">
    <source>
        <dbReference type="Proteomes" id="UP000199473"/>
    </source>
</evidence>
<dbReference type="PANTHER" id="PTHR30055">
    <property type="entry name" value="HTH-TYPE TRANSCRIPTIONAL REGULATOR RUTR"/>
    <property type="match status" value="1"/>
</dbReference>
<keyword evidence="1" id="KW-0805">Transcription regulation</keyword>
<dbReference type="SUPFAM" id="SSF48498">
    <property type="entry name" value="Tetracyclin repressor-like, C-terminal domain"/>
    <property type="match status" value="1"/>
</dbReference>
<evidence type="ECO:0000256" key="1">
    <source>
        <dbReference type="ARBA" id="ARBA00023015"/>
    </source>
</evidence>
<reference evidence="6 7" key="1">
    <citation type="submission" date="2016-10" db="EMBL/GenBank/DDBJ databases">
        <authorList>
            <person name="de Groot N.N."/>
        </authorList>
    </citation>
    <scope>NUCLEOTIDE SEQUENCE [LARGE SCALE GENOMIC DNA]</scope>
    <source>
        <strain evidence="6 7">DSM 19981</strain>
    </source>
</reference>